<evidence type="ECO:0000313" key="6">
    <source>
        <dbReference type="Proteomes" id="UP000426246"/>
    </source>
</evidence>
<evidence type="ECO:0000256" key="4">
    <source>
        <dbReference type="ARBA" id="ARBA00023163"/>
    </source>
</evidence>
<keyword evidence="6" id="KW-1185">Reference proteome</keyword>
<evidence type="ECO:0000256" key="1">
    <source>
        <dbReference type="ARBA" id="ARBA00011046"/>
    </source>
</evidence>
<evidence type="ECO:0000256" key="2">
    <source>
        <dbReference type="ARBA" id="ARBA00023015"/>
    </source>
</evidence>
<keyword evidence="3" id="KW-0238">DNA-binding</keyword>
<dbReference type="KEGG" id="ppsc:EHS13_12575"/>
<dbReference type="Gene3D" id="1.10.10.10">
    <property type="entry name" value="Winged helix-like DNA-binding domain superfamily/Winged helix DNA-binding domain"/>
    <property type="match status" value="1"/>
</dbReference>
<dbReference type="InterPro" id="IPR036390">
    <property type="entry name" value="WH_DNA-bd_sf"/>
</dbReference>
<dbReference type="GO" id="GO:0045892">
    <property type="term" value="P:negative regulation of DNA-templated transcription"/>
    <property type="evidence" value="ECO:0007669"/>
    <property type="project" value="InterPro"/>
</dbReference>
<dbReference type="PIRSF" id="PIRSF019455">
    <property type="entry name" value="CopR_AtkY"/>
    <property type="match status" value="1"/>
</dbReference>
<dbReference type="InterPro" id="IPR036388">
    <property type="entry name" value="WH-like_DNA-bd_sf"/>
</dbReference>
<comment type="similarity">
    <text evidence="1">Belongs to the BlaI transcriptional regulatory family.</text>
</comment>
<dbReference type="AlphaFoldDB" id="A0A6B8RHV7"/>
<sequence length="119" mass="13535">MKIKLFDSELKVMEALWREGELTAGQLALMLKDETGWNRNTTYTVIKKCIDKGAIGRSEPNFTCNALISREEVQAQETAGFINKIFDGSLEMFFATFINEKNLTKDQIVKLKQIVGKLK</sequence>
<dbReference type="RefSeq" id="WP_155700695.1">
    <property type="nucleotide sequence ID" value="NZ_CP034235.1"/>
</dbReference>
<organism evidence="5 6">
    <name type="scientific">Paenibacillus psychroresistens</name>
    <dbReference type="NCBI Taxonomy" id="1778678"/>
    <lineage>
        <taxon>Bacteria</taxon>
        <taxon>Bacillati</taxon>
        <taxon>Bacillota</taxon>
        <taxon>Bacilli</taxon>
        <taxon>Bacillales</taxon>
        <taxon>Paenibacillaceae</taxon>
        <taxon>Paenibacillus</taxon>
    </lineage>
</organism>
<reference evidence="6" key="1">
    <citation type="submission" date="2018-11" db="EMBL/GenBank/DDBJ databases">
        <title>Complete genome sequence of Paenibacillus sp. ML311-T8.</title>
        <authorList>
            <person name="Nam Y.-D."/>
            <person name="Kang J."/>
            <person name="Chung W.-H."/>
            <person name="Park Y.S."/>
        </authorList>
    </citation>
    <scope>NUCLEOTIDE SEQUENCE [LARGE SCALE GENOMIC DNA]</scope>
    <source>
        <strain evidence="6">ML311-T8</strain>
    </source>
</reference>
<dbReference type="SUPFAM" id="SSF46785">
    <property type="entry name" value="Winged helix' DNA-binding domain"/>
    <property type="match status" value="1"/>
</dbReference>
<gene>
    <name evidence="5" type="ORF">EHS13_12575</name>
</gene>
<dbReference type="InterPro" id="IPR005650">
    <property type="entry name" value="BlaI_family"/>
</dbReference>
<protein>
    <submittedName>
        <fullName evidence="5">BlaI/MecI/CopY family transcriptional regulator</fullName>
    </submittedName>
</protein>
<proteinExistence type="inferred from homology"/>
<evidence type="ECO:0000313" key="5">
    <source>
        <dbReference type="EMBL" id="QGQ95659.1"/>
    </source>
</evidence>
<name>A0A6B8RHV7_9BACL</name>
<accession>A0A6B8RHV7</accession>
<keyword evidence="4" id="KW-0804">Transcription</keyword>
<dbReference type="EMBL" id="CP034235">
    <property type="protein sequence ID" value="QGQ95659.1"/>
    <property type="molecule type" value="Genomic_DNA"/>
</dbReference>
<dbReference type="Proteomes" id="UP000426246">
    <property type="component" value="Chromosome"/>
</dbReference>
<dbReference type="Gene3D" id="1.10.4040.10">
    <property type="entry name" value="Penicillinase repressor domain"/>
    <property type="match status" value="1"/>
</dbReference>
<dbReference type="Pfam" id="PF03965">
    <property type="entry name" value="Penicillinase_R"/>
    <property type="match status" value="1"/>
</dbReference>
<keyword evidence="2" id="KW-0805">Transcription regulation</keyword>
<dbReference type="OrthoDB" id="9795583at2"/>
<dbReference type="GO" id="GO:0003677">
    <property type="term" value="F:DNA binding"/>
    <property type="evidence" value="ECO:0007669"/>
    <property type="project" value="UniProtKB-KW"/>
</dbReference>
<evidence type="ECO:0000256" key="3">
    <source>
        <dbReference type="ARBA" id="ARBA00023125"/>
    </source>
</evidence>